<organism evidence="1">
    <name type="scientific">marine metagenome</name>
    <dbReference type="NCBI Taxonomy" id="408172"/>
    <lineage>
        <taxon>unclassified sequences</taxon>
        <taxon>metagenomes</taxon>
        <taxon>ecological metagenomes</taxon>
    </lineage>
</organism>
<accession>A0A381QZH3</accession>
<name>A0A381QZH3_9ZZZZ</name>
<dbReference type="EMBL" id="UINC01001610">
    <property type="protein sequence ID" value="SUZ84855.1"/>
    <property type="molecule type" value="Genomic_DNA"/>
</dbReference>
<reference evidence="1" key="1">
    <citation type="submission" date="2018-05" db="EMBL/GenBank/DDBJ databases">
        <authorList>
            <person name="Lanie J.A."/>
            <person name="Ng W.-L."/>
            <person name="Kazmierczak K.M."/>
            <person name="Andrzejewski T.M."/>
            <person name="Davidsen T.M."/>
            <person name="Wayne K.J."/>
            <person name="Tettelin H."/>
            <person name="Glass J.I."/>
            <person name="Rusch D."/>
            <person name="Podicherti R."/>
            <person name="Tsui H.-C.T."/>
            <person name="Winkler M.E."/>
        </authorList>
    </citation>
    <scope>NUCLEOTIDE SEQUENCE</scope>
</reference>
<evidence type="ECO:0000313" key="1">
    <source>
        <dbReference type="EMBL" id="SUZ84855.1"/>
    </source>
</evidence>
<proteinExistence type="predicted"/>
<sequence length="135" mass="15529">MNGRSIDIQCWNCGKELKNLLLPFSRYEECSYCNADLHVCIACKNYEPSISDACKEDRADFVLDKDRANFCDYFKVNSRAYKKQDNSKARKERAKLAELFGEILPEENTKSKNTVPQSEADKALAELKRLFGDKD</sequence>
<gene>
    <name evidence="1" type="ORF">METZ01_LOCUS37709</name>
</gene>
<protein>
    <submittedName>
        <fullName evidence="1">Uncharacterized protein</fullName>
    </submittedName>
</protein>
<dbReference type="AlphaFoldDB" id="A0A381QZH3"/>